<protein>
    <submittedName>
        <fullName evidence="2">Uncharacterized protein</fullName>
    </submittedName>
</protein>
<dbReference type="AlphaFoldDB" id="A0A2A2TI57"/>
<dbReference type="OrthoDB" id="502626at2"/>
<evidence type="ECO:0000313" key="3">
    <source>
        <dbReference type="Proteomes" id="UP000218238"/>
    </source>
</evidence>
<organism evidence="2 3">
    <name type="scientific">Brunnivagina elsteri CCALA 953</name>
    <dbReference type="NCBI Taxonomy" id="987040"/>
    <lineage>
        <taxon>Bacteria</taxon>
        <taxon>Bacillati</taxon>
        <taxon>Cyanobacteriota</taxon>
        <taxon>Cyanophyceae</taxon>
        <taxon>Nostocales</taxon>
        <taxon>Calotrichaceae</taxon>
        <taxon>Brunnivagina</taxon>
    </lineage>
</organism>
<reference evidence="2 3" key="1">
    <citation type="submission" date="2017-08" db="EMBL/GenBank/DDBJ databases">
        <title>Draft genome sequence of filamentous cyanobacterium Calothrix elsteri CCALA 953.</title>
        <authorList>
            <person name="Gagunashvili A.N."/>
            <person name="Elster J."/>
            <person name="Andresson O.S."/>
        </authorList>
    </citation>
    <scope>NUCLEOTIDE SEQUENCE [LARGE SCALE GENOMIC DNA]</scope>
    <source>
        <strain evidence="2 3">CCALA 953</strain>
    </source>
</reference>
<sequence>MANPFIQKPAPYLFKGGDASDYEVVTRGAGTWCTRHKASGETIQSVQPGGLDMLNIANLGLNILNLGVGIYNATQLRKLKKKLERVHEDIHSGFEDLEKNIQLGVKDLENKLDRNQEQIQSYFNSIHNALSVQHRTLELLVSNQNNFAENMIILREEMRTGFQDVVEEVKDIEALRKREEFETRTFKLLKVYERFTYMLPELLEADQLIERAEDLEAWLRTQLNRIEIGKAERLPLFVALAFSVRAKADAFEAKGGNYSSFATKDITLLINEICSEAYAFCQGRSLYDIAVAMPEILYQYVLLNRSLRKGLEFKKQHEFDILFSSDEIIWDDSLDNFRKLFKHAIGNIEIVKGKEFIPLRTIDDYDWYIRFIGEDRLTFNIHSSRSAILLSEILHKLGHPNPQDGMIEKKSINLLMNFALPEASKKISHLIKNEFSLDKYPQLMGCGDS</sequence>
<dbReference type="RefSeq" id="WP_095722230.1">
    <property type="nucleotide sequence ID" value="NZ_NTFS01000136.1"/>
</dbReference>
<name>A0A2A2TI57_9CYAN</name>
<feature type="coiled-coil region" evidence="1">
    <location>
        <begin position="98"/>
        <end position="125"/>
    </location>
</feature>
<evidence type="ECO:0000256" key="1">
    <source>
        <dbReference type="SAM" id="Coils"/>
    </source>
</evidence>
<dbReference type="EMBL" id="NTFS01000136">
    <property type="protein sequence ID" value="PAX53487.1"/>
    <property type="molecule type" value="Genomic_DNA"/>
</dbReference>
<evidence type="ECO:0000313" key="2">
    <source>
        <dbReference type="EMBL" id="PAX53487.1"/>
    </source>
</evidence>
<dbReference type="Proteomes" id="UP000218238">
    <property type="component" value="Unassembled WGS sequence"/>
</dbReference>
<gene>
    <name evidence="2" type="ORF">CK510_13700</name>
</gene>
<proteinExistence type="predicted"/>
<comment type="caution">
    <text evidence="2">The sequence shown here is derived from an EMBL/GenBank/DDBJ whole genome shotgun (WGS) entry which is preliminary data.</text>
</comment>
<keyword evidence="1" id="KW-0175">Coiled coil</keyword>
<keyword evidence="3" id="KW-1185">Reference proteome</keyword>
<accession>A0A2A2TI57</accession>